<dbReference type="RefSeq" id="WP_038264230.1">
    <property type="nucleotide sequence ID" value="NZ_FSRH01000011.1"/>
</dbReference>
<dbReference type="STRING" id="1121324.CLIT_10c04600"/>
<organism evidence="1 2">
    <name type="scientific">Peptoclostridium litorale DSM 5388</name>
    <dbReference type="NCBI Taxonomy" id="1121324"/>
    <lineage>
        <taxon>Bacteria</taxon>
        <taxon>Bacillati</taxon>
        <taxon>Bacillota</taxon>
        <taxon>Clostridia</taxon>
        <taxon>Peptostreptococcales</taxon>
        <taxon>Peptoclostridiaceae</taxon>
        <taxon>Peptoclostridium</taxon>
    </lineage>
</organism>
<dbReference type="eggNOG" id="COG3608">
    <property type="taxonomic scope" value="Bacteria"/>
</dbReference>
<proteinExistence type="predicted"/>
<dbReference type="EMBL" id="JJMM01000010">
    <property type="protein sequence ID" value="KDR95733.1"/>
    <property type="molecule type" value="Genomic_DNA"/>
</dbReference>
<dbReference type="InterPro" id="IPR017695">
    <property type="entry name" value="Se-dep_Mo_hydrolase_YqeB"/>
</dbReference>
<gene>
    <name evidence="1" type="ORF">CLIT_10c04600</name>
</gene>
<evidence type="ECO:0000313" key="2">
    <source>
        <dbReference type="Proteomes" id="UP000027946"/>
    </source>
</evidence>
<accession>A0A069RFZ6</accession>
<reference evidence="1 2" key="1">
    <citation type="submission" date="2014-03" db="EMBL/GenBank/DDBJ databases">
        <title>Genome sequence of Clostridium litorale W6, DSM 5388.</title>
        <authorList>
            <person name="Poehlein A."/>
            <person name="Jagirdar A."/>
            <person name="Khonsari B."/>
            <person name="Chibani C.M."/>
            <person name="Gutierrez Gutierrez D.A."/>
            <person name="Davydova E."/>
            <person name="Alghaithi H.S."/>
            <person name="Nair K.P."/>
            <person name="Dhamotharan K."/>
            <person name="Chandran L."/>
            <person name="G W."/>
            <person name="Daniel R."/>
        </authorList>
    </citation>
    <scope>NUCLEOTIDE SEQUENCE [LARGE SCALE GENOMIC DNA]</scope>
    <source>
        <strain evidence="1 2">W6</strain>
    </source>
</reference>
<dbReference type="OrthoDB" id="9815497at2"/>
<dbReference type="NCBIfam" id="TIGR03309">
    <property type="entry name" value="matur_yqeB"/>
    <property type="match status" value="1"/>
</dbReference>
<protein>
    <submittedName>
        <fullName evidence="1">Xanthine and CO dehydrogenases maturation factor,XdhC/CoxF family</fullName>
    </submittedName>
</protein>
<keyword evidence="2" id="KW-1185">Reference proteome</keyword>
<sequence length="267" mass="28844">MFKKTVAVRGAGDIASGVIHRLHRCGFRVIVFEIEKPTVVRRRVSFAQAVFEGETEIESVRAVLAKSKEDVEKIWDIDEVAVVVDEHMSMLNELNVDVLVDATLAKHNMGITIGMVPITIGVGPGFFAGVDVDAVVETLRGHELGRVIYKGSARKNTGIPSDVCGYTYQRVLRAPCGGTVENILEIGDFVEAGDAVSVIEGGEIKAQISGVIRGLIMDGTDVEKGLKIGDIDPRGIYDYCFTISEKARAIGGGVLEAMLHLMSMNKL</sequence>
<dbReference type="Gene3D" id="2.40.50.100">
    <property type="match status" value="1"/>
</dbReference>
<name>A0A069RFZ6_PEPLI</name>
<comment type="caution">
    <text evidence="1">The sequence shown here is derived from an EMBL/GenBank/DDBJ whole genome shotgun (WGS) entry which is preliminary data.</text>
</comment>
<evidence type="ECO:0000313" key="1">
    <source>
        <dbReference type="EMBL" id="KDR95733.1"/>
    </source>
</evidence>
<dbReference type="Proteomes" id="UP000027946">
    <property type="component" value="Unassembled WGS sequence"/>
</dbReference>
<dbReference type="AlphaFoldDB" id="A0A069RFZ6"/>